<dbReference type="InterPro" id="IPR003109">
    <property type="entry name" value="GoLoco_motif"/>
</dbReference>
<keyword evidence="16" id="KW-1185">Reference proteome</keyword>
<keyword evidence="10" id="KW-0238">DNA-binding</keyword>
<evidence type="ECO:0000256" key="7">
    <source>
        <dbReference type="ARBA" id="ARBA00022553"/>
    </source>
</evidence>
<feature type="repeat" description="TPR" evidence="12">
    <location>
        <begin position="646"/>
        <end position="679"/>
    </location>
</feature>
<dbReference type="InterPro" id="IPR052386">
    <property type="entry name" value="GPSM"/>
</dbReference>
<dbReference type="SMART" id="SM00390">
    <property type="entry name" value="GoLoco"/>
    <property type="match status" value="4"/>
</dbReference>
<dbReference type="EMBL" id="CP092884">
    <property type="protein sequence ID" value="UYV83137.1"/>
    <property type="molecule type" value="Genomic_DNA"/>
</dbReference>
<evidence type="ECO:0000256" key="8">
    <source>
        <dbReference type="ARBA" id="ARBA00022737"/>
    </source>
</evidence>
<accession>A0ABY6LRZ3</accession>
<evidence type="ECO:0000256" key="1">
    <source>
        <dbReference type="ARBA" id="ARBA00004123"/>
    </source>
</evidence>
<dbReference type="PROSITE" id="PS51253">
    <property type="entry name" value="HTH_CENPB"/>
    <property type="match status" value="1"/>
</dbReference>
<dbReference type="SMART" id="SM00674">
    <property type="entry name" value="CENPB"/>
    <property type="match status" value="1"/>
</dbReference>
<keyword evidence="5" id="KW-1003">Cell membrane</keyword>
<dbReference type="SUPFAM" id="SSF46689">
    <property type="entry name" value="Homeodomain-like"/>
    <property type="match status" value="1"/>
</dbReference>
<evidence type="ECO:0000259" key="14">
    <source>
        <dbReference type="PROSITE" id="PS51253"/>
    </source>
</evidence>
<keyword evidence="7" id="KW-0597">Phosphoprotein</keyword>
<comment type="similarity">
    <text evidence="4">Belongs to the GPSM family.</text>
</comment>
<dbReference type="Gene3D" id="3.30.420.10">
    <property type="entry name" value="Ribonuclease H-like superfamily/Ribonuclease H"/>
    <property type="match status" value="1"/>
</dbReference>
<feature type="compositionally biased region" description="Low complexity" evidence="13">
    <location>
        <begin position="902"/>
        <end position="915"/>
    </location>
</feature>
<evidence type="ECO:0000313" key="16">
    <source>
        <dbReference type="Proteomes" id="UP001235939"/>
    </source>
</evidence>
<evidence type="ECO:0000256" key="12">
    <source>
        <dbReference type="PROSITE-ProRule" id="PRU00339"/>
    </source>
</evidence>
<feature type="repeat" description="TPR" evidence="12">
    <location>
        <begin position="726"/>
        <end position="759"/>
    </location>
</feature>
<dbReference type="Pfam" id="PF02188">
    <property type="entry name" value="GoLoco"/>
    <property type="match status" value="4"/>
</dbReference>
<dbReference type="Pfam" id="PF03221">
    <property type="entry name" value="HTH_Tnp_Tc5"/>
    <property type="match status" value="1"/>
</dbReference>
<evidence type="ECO:0000256" key="5">
    <source>
        <dbReference type="ARBA" id="ARBA00022475"/>
    </source>
</evidence>
<dbReference type="InterPro" id="IPR004875">
    <property type="entry name" value="DDE_SF_endonuclease_dom"/>
</dbReference>
<dbReference type="SUPFAM" id="SSF48452">
    <property type="entry name" value="TPR-like"/>
    <property type="match status" value="2"/>
</dbReference>
<reference evidence="15 16" key="1">
    <citation type="submission" date="2022-03" db="EMBL/GenBank/DDBJ databases">
        <title>A chromosomal length assembly of Cordylochernes scorpioides.</title>
        <authorList>
            <person name="Zeh D."/>
            <person name="Zeh J."/>
        </authorList>
    </citation>
    <scope>NUCLEOTIDE SEQUENCE [LARGE SCALE GENOMIC DNA]</scope>
    <source>
        <strain evidence="15">IN4F17</strain>
        <tissue evidence="15">Whole Body</tissue>
    </source>
</reference>
<evidence type="ECO:0000256" key="9">
    <source>
        <dbReference type="ARBA" id="ARBA00022803"/>
    </source>
</evidence>
<gene>
    <name evidence="15" type="ORF">LAZ67_22002400</name>
</gene>
<name>A0ABY6LRZ3_9ARAC</name>
<dbReference type="PANTHER" id="PTHR45954">
    <property type="entry name" value="LD33695P"/>
    <property type="match status" value="1"/>
</dbReference>
<comment type="subcellular location">
    <subcellularLocation>
        <location evidence="2">Cell membrane</location>
    </subcellularLocation>
    <subcellularLocation>
        <location evidence="3">Cytoplasm</location>
    </subcellularLocation>
    <subcellularLocation>
        <location evidence="1">Nucleus</location>
    </subcellularLocation>
</comment>
<dbReference type="PROSITE" id="PS50005">
    <property type="entry name" value="TPR"/>
    <property type="match status" value="2"/>
</dbReference>
<proteinExistence type="inferred from homology"/>
<keyword evidence="11" id="KW-0472">Membrane</keyword>
<dbReference type="InterPro" id="IPR009057">
    <property type="entry name" value="Homeodomain-like_sf"/>
</dbReference>
<evidence type="ECO:0000256" key="2">
    <source>
        <dbReference type="ARBA" id="ARBA00004236"/>
    </source>
</evidence>
<sequence length="1007" mass="115100">MDKFLKPVLKDIGSAKEKIARTKISLEKKLSIIKAIESGTSQAELRKKMKMSKSSISTIWGKREDYKKRMLQKGINPNYCRYRQCHYPLLEEALYTWLVQARLKNIPLNGLILQQKAIYYAMGMKYDEFEASNGWLDRFKARRNIIFRKICGEERAVNPLVVEDWKEKIPSFLDKYSPSNIYNIDESGLFYKCLPDKTLTFKGDTCSGTKRSKERITFLAGTNMDGSDKLPLLVIGKYAKPRCFRKEKNLSTHYEANKTAWMTAVIFKKYLHYLDEYFGSENKKVLLILDNCPAHHLPEKLENIQVVFLPPNATAKLQPMDMGIILDIKRKYRMKLIRRCLIDMENDRETNITLLDSIELLNMSWNSVPKSTIVNCFSLSGFGTFQAEIAPQDSTISLSLEEISRATSNFEQYVHVDDNEQVFAEMTDEEIIKMVTNVPDIDLPEEEEEEEMPSSSQVLSSLKWLKTYSRICDFTAEEIFKNEDFFARYETKLLRNMTIGDRLGEAKASGNLGNTMKVLGRFDEAILCCRKHLVISREIGDKVGEGRALYNLGNVYHAKSKHIARTGSKDPGDFPEEVKACLLKAVGYYEDNYKLMLELGDRSAQGRACGNLGNTHYLLGNFSQAIAYHEERLRIAKEFGDKSAERRAYSNLGNAHIFLGAFETAAENYKKTLGLAEELGDRAAEAQACYSLGNTYTLLHKYVQAVEYHQRHLAIARELHDRVGESRAYWSLGNTHSALGQYDTALNYAQRHLEISKEIGDHTGEITAQMSICDMKKLIEAQNAVNSSSPDTSRVSRRVSMEKMDIMQLTPKPKQSRHSDPVAPKTPLSRLVEEDQEGFFDLVTQFQSQRMDDQRCELQENKENHMTTDRSAEHGEDLFELIAGMQSRRLDEQRATLPTDAPLRPLNNNNNLLHNHPPPTSHLPRHHRTSMDATTLPDDDFFDMLMRCQGSRIEDQRSSMPDLSPAPAPRPPDEDFFSLIMRFQSGRIEDQRSAPPASLGRRPNTKL</sequence>
<feature type="domain" description="HTH CENPB-type" evidence="14">
    <location>
        <begin position="78"/>
        <end position="149"/>
    </location>
</feature>
<dbReference type="PANTHER" id="PTHR45954:SF1">
    <property type="entry name" value="LD33695P"/>
    <property type="match status" value="1"/>
</dbReference>
<evidence type="ECO:0000256" key="11">
    <source>
        <dbReference type="ARBA" id="ARBA00023136"/>
    </source>
</evidence>
<evidence type="ECO:0000256" key="3">
    <source>
        <dbReference type="ARBA" id="ARBA00004496"/>
    </source>
</evidence>
<dbReference type="SMART" id="SM00028">
    <property type="entry name" value="TPR"/>
    <property type="match status" value="5"/>
</dbReference>
<evidence type="ECO:0000313" key="15">
    <source>
        <dbReference type="EMBL" id="UYV83137.1"/>
    </source>
</evidence>
<dbReference type="Proteomes" id="UP001235939">
    <property type="component" value="Chromosome 22"/>
</dbReference>
<dbReference type="Gene3D" id="1.25.40.10">
    <property type="entry name" value="Tetratricopeptide repeat domain"/>
    <property type="match status" value="3"/>
</dbReference>
<protein>
    <submittedName>
        <fullName evidence="15">TIGD4</fullName>
    </submittedName>
</protein>
<keyword evidence="6" id="KW-0963">Cytoplasm</keyword>
<feature type="region of interest" description="Disordered" evidence="13">
    <location>
        <begin position="952"/>
        <end position="1007"/>
    </location>
</feature>
<evidence type="ECO:0000256" key="13">
    <source>
        <dbReference type="SAM" id="MobiDB-lite"/>
    </source>
</evidence>
<dbReference type="InterPro" id="IPR011990">
    <property type="entry name" value="TPR-like_helical_dom_sf"/>
</dbReference>
<evidence type="ECO:0000256" key="4">
    <source>
        <dbReference type="ARBA" id="ARBA00006600"/>
    </source>
</evidence>
<dbReference type="InterPro" id="IPR019734">
    <property type="entry name" value="TPR_rpt"/>
</dbReference>
<dbReference type="InterPro" id="IPR036397">
    <property type="entry name" value="RNaseH_sf"/>
</dbReference>
<dbReference type="PROSITE" id="PS50877">
    <property type="entry name" value="GOLOCO"/>
    <property type="match status" value="4"/>
</dbReference>
<dbReference type="Pfam" id="PF13424">
    <property type="entry name" value="TPR_12"/>
    <property type="match status" value="2"/>
</dbReference>
<dbReference type="Gene3D" id="1.10.10.60">
    <property type="entry name" value="Homeodomain-like"/>
    <property type="match status" value="2"/>
</dbReference>
<keyword evidence="9 12" id="KW-0802">TPR repeat</keyword>
<dbReference type="InterPro" id="IPR006600">
    <property type="entry name" value="HTH_CenpB_DNA-bd_dom"/>
</dbReference>
<organism evidence="15 16">
    <name type="scientific">Cordylochernes scorpioides</name>
    <dbReference type="NCBI Taxonomy" id="51811"/>
    <lineage>
        <taxon>Eukaryota</taxon>
        <taxon>Metazoa</taxon>
        <taxon>Ecdysozoa</taxon>
        <taxon>Arthropoda</taxon>
        <taxon>Chelicerata</taxon>
        <taxon>Arachnida</taxon>
        <taxon>Pseudoscorpiones</taxon>
        <taxon>Cheliferoidea</taxon>
        <taxon>Chernetidae</taxon>
        <taxon>Cordylochernes</taxon>
    </lineage>
</organism>
<dbReference type="Pfam" id="PF03184">
    <property type="entry name" value="DDE_1"/>
    <property type="match status" value="1"/>
</dbReference>
<evidence type="ECO:0000256" key="6">
    <source>
        <dbReference type="ARBA" id="ARBA00022490"/>
    </source>
</evidence>
<evidence type="ECO:0000256" key="10">
    <source>
        <dbReference type="ARBA" id="ARBA00023125"/>
    </source>
</evidence>
<feature type="region of interest" description="Disordered" evidence="13">
    <location>
        <begin position="899"/>
        <end position="935"/>
    </location>
</feature>
<keyword evidence="8" id="KW-0677">Repeat</keyword>